<accession>A0A8S1W7W2</accession>
<keyword evidence="2" id="KW-1185">Reference proteome</keyword>
<sequence>MSLGKSVKKQDTKVKQLIRDCVLGLGVCQKNRILLGMVDVQDVVEF</sequence>
<evidence type="ECO:0000313" key="2">
    <source>
        <dbReference type="Proteomes" id="UP000683925"/>
    </source>
</evidence>
<organism evidence="1 2">
    <name type="scientific">Paramecium octaurelia</name>
    <dbReference type="NCBI Taxonomy" id="43137"/>
    <lineage>
        <taxon>Eukaryota</taxon>
        <taxon>Sar</taxon>
        <taxon>Alveolata</taxon>
        <taxon>Ciliophora</taxon>
        <taxon>Intramacronucleata</taxon>
        <taxon>Oligohymenophorea</taxon>
        <taxon>Peniculida</taxon>
        <taxon>Parameciidae</taxon>
        <taxon>Paramecium</taxon>
    </lineage>
</organism>
<name>A0A8S1W7W2_PAROT</name>
<reference evidence="1" key="1">
    <citation type="submission" date="2021-01" db="EMBL/GenBank/DDBJ databases">
        <authorList>
            <consortium name="Genoscope - CEA"/>
            <person name="William W."/>
        </authorList>
    </citation>
    <scope>NUCLEOTIDE SEQUENCE</scope>
</reference>
<dbReference type="AlphaFoldDB" id="A0A8S1W7W2"/>
<comment type="caution">
    <text evidence="1">The sequence shown here is derived from an EMBL/GenBank/DDBJ whole genome shotgun (WGS) entry which is preliminary data.</text>
</comment>
<evidence type="ECO:0000313" key="1">
    <source>
        <dbReference type="EMBL" id="CAD8185330.1"/>
    </source>
</evidence>
<protein>
    <submittedName>
        <fullName evidence="1">Uncharacterized protein</fullName>
    </submittedName>
</protein>
<gene>
    <name evidence="1" type="ORF">POCTA_138.1.T0850120</name>
</gene>
<dbReference type="EMBL" id="CAJJDP010000084">
    <property type="protein sequence ID" value="CAD8185330.1"/>
    <property type="molecule type" value="Genomic_DNA"/>
</dbReference>
<dbReference type="Proteomes" id="UP000683925">
    <property type="component" value="Unassembled WGS sequence"/>
</dbReference>
<proteinExistence type="predicted"/>